<organism evidence="3 4">
    <name type="scientific">Polaromonas eurypsychrophila</name>
    <dbReference type="NCBI Taxonomy" id="1614635"/>
    <lineage>
        <taxon>Bacteria</taxon>
        <taxon>Pseudomonadati</taxon>
        <taxon>Pseudomonadota</taxon>
        <taxon>Betaproteobacteria</taxon>
        <taxon>Burkholderiales</taxon>
        <taxon>Comamonadaceae</taxon>
        <taxon>Polaromonas</taxon>
    </lineage>
</organism>
<dbReference type="InterPro" id="IPR042230">
    <property type="entry name" value="CusF_sf"/>
</dbReference>
<sequence length="116" mass="12193">MKQLHTALLLSALLAGSASASSHTGVPAAMGDTKKDSAMAAPADMADGEIRKVDMDNKKITIKHGEIKNLDMPGMTMVFQAKDPALLGKVKAGDKVRFKAEKDGTAFVVTDILPAK</sequence>
<dbReference type="EMBL" id="BMIG01000005">
    <property type="protein sequence ID" value="GGA96502.1"/>
    <property type="molecule type" value="Genomic_DNA"/>
</dbReference>
<reference evidence="3" key="1">
    <citation type="journal article" date="2014" name="Int. J. Syst. Evol. Microbiol.">
        <title>Complete genome sequence of Corynebacterium casei LMG S-19264T (=DSM 44701T), isolated from a smear-ripened cheese.</title>
        <authorList>
            <consortium name="US DOE Joint Genome Institute (JGI-PGF)"/>
            <person name="Walter F."/>
            <person name="Albersmeier A."/>
            <person name="Kalinowski J."/>
            <person name="Ruckert C."/>
        </authorList>
    </citation>
    <scope>NUCLEOTIDE SEQUENCE</scope>
    <source>
        <strain evidence="3">CGMCC 1.15322</strain>
    </source>
</reference>
<dbReference type="RefSeq" id="WP_188707932.1">
    <property type="nucleotide sequence ID" value="NZ_BMIG01000005.1"/>
</dbReference>
<protein>
    <recommendedName>
        <fullName evidence="5">Copper-binding protein</fullName>
    </recommendedName>
</protein>
<dbReference type="InterPro" id="IPR021647">
    <property type="entry name" value="CusF_Ec"/>
</dbReference>
<keyword evidence="2" id="KW-0732">Signal</keyword>
<dbReference type="Gene3D" id="2.40.50.320">
    <property type="entry name" value="Copper binding periplasmic protein CusF"/>
    <property type="match status" value="1"/>
</dbReference>
<feature type="chain" id="PRO_5037939064" description="Copper-binding protein" evidence="2">
    <location>
        <begin position="21"/>
        <end position="116"/>
    </location>
</feature>
<proteinExistence type="predicted"/>
<evidence type="ECO:0000313" key="3">
    <source>
        <dbReference type="EMBL" id="GGA96502.1"/>
    </source>
</evidence>
<dbReference type="Pfam" id="PF11604">
    <property type="entry name" value="CusF_Ec"/>
    <property type="match status" value="1"/>
</dbReference>
<accession>A0A916WGV5</accession>
<evidence type="ECO:0000256" key="1">
    <source>
        <dbReference type="SAM" id="MobiDB-lite"/>
    </source>
</evidence>
<reference evidence="3" key="2">
    <citation type="submission" date="2020-09" db="EMBL/GenBank/DDBJ databases">
        <authorList>
            <person name="Sun Q."/>
            <person name="Zhou Y."/>
        </authorList>
    </citation>
    <scope>NUCLEOTIDE SEQUENCE</scope>
    <source>
        <strain evidence="3">CGMCC 1.15322</strain>
    </source>
</reference>
<evidence type="ECO:0000313" key="4">
    <source>
        <dbReference type="Proteomes" id="UP000620596"/>
    </source>
</evidence>
<feature type="region of interest" description="Disordered" evidence="1">
    <location>
        <begin position="17"/>
        <end position="42"/>
    </location>
</feature>
<gene>
    <name evidence="3" type="ORF">GCM10011496_16940</name>
</gene>
<evidence type="ECO:0000256" key="2">
    <source>
        <dbReference type="SAM" id="SignalP"/>
    </source>
</evidence>
<keyword evidence="4" id="KW-1185">Reference proteome</keyword>
<dbReference type="Proteomes" id="UP000620596">
    <property type="component" value="Unassembled WGS sequence"/>
</dbReference>
<comment type="caution">
    <text evidence="3">The sequence shown here is derived from an EMBL/GenBank/DDBJ whole genome shotgun (WGS) entry which is preliminary data.</text>
</comment>
<evidence type="ECO:0008006" key="5">
    <source>
        <dbReference type="Google" id="ProtNLM"/>
    </source>
</evidence>
<feature type="signal peptide" evidence="2">
    <location>
        <begin position="1"/>
        <end position="20"/>
    </location>
</feature>
<dbReference type="AlphaFoldDB" id="A0A916WGV5"/>
<name>A0A916WGV5_9BURK</name>